<keyword evidence="2" id="KW-1185">Reference proteome</keyword>
<dbReference type="EMBL" id="CP041046">
    <property type="protein sequence ID" value="QDE40902.1"/>
    <property type="molecule type" value="Genomic_DNA"/>
</dbReference>
<reference evidence="1 2" key="1">
    <citation type="submission" date="2019-06" db="EMBL/GenBank/DDBJ databases">
        <title>A complete genome sequence for Luteibacter pinisoli MAH-14.</title>
        <authorList>
            <person name="Baltrus D.A."/>
        </authorList>
    </citation>
    <scope>NUCLEOTIDE SEQUENCE [LARGE SCALE GENOMIC DNA]</scope>
    <source>
        <strain evidence="1 2">MAH-14</strain>
    </source>
</reference>
<sequence length="138" mass="14944">MSDLSEFELKVLRLALRGDEPWRHALRSQVPHLSVDRREVFAGGATTHFTSAGPIVGVVVPRGEDGLPVKSYPPTVTAIRDDPVPGLASFVVWVGQEGTIVELEAFSLVDDAWPEEPEVGFHSFQDDAGNLLDIPVGS</sequence>
<name>A0A4Y5Z625_9GAMM</name>
<dbReference type="RefSeq" id="WP_139984827.1">
    <property type="nucleotide sequence ID" value="NZ_CP041046.1"/>
</dbReference>
<dbReference type="OrthoDB" id="4280462at2"/>
<dbReference type="Proteomes" id="UP000316093">
    <property type="component" value="Chromosome"/>
</dbReference>
<organism evidence="1 2">
    <name type="scientific">Luteibacter pinisoli</name>
    <dbReference type="NCBI Taxonomy" id="2589080"/>
    <lineage>
        <taxon>Bacteria</taxon>
        <taxon>Pseudomonadati</taxon>
        <taxon>Pseudomonadota</taxon>
        <taxon>Gammaproteobacteria</taxon>
        <taxon>Lysobacterales</taxon>
        <taxon>Rhodanobacteraceae</taxon>
        <taxon>Luteibacter</taxon>
    </lineage>
</organism>
<evidence type="ECO:0000313" key="1">
    <source>
        <dbReference type="EMBL" id="QDE40902.1"/>
    </source>
</evidence>
<accession>A0A4Y5Z625</accession>
<dbReference type="AlphaFoldDB" id="A0A4Y5Z625"/>
<proteinExistence type="predicted"/>
<evidence type="ECO:0000313" key="2">
    <source>
        <dbReference type="Proteomes" id="UP000316093"/>
    </source>
</evidence>
<dbReference type="KEGG" id="lpy:FIV34_17635"/>
<protein>
    <submittedName>
        <fullName evidence="1">Uncharacterized protein</fullName>
    </submittedName>
</protein>
<gene>
    <name evidence="1" type="ORF">FIV34_17635</name>
</gene>